<dbReference type="PROSITE" id="PS51257">
    <property type="entry name" value="PROKAR_LIPOPROTEIN"/>
    <property type="match status" value="1"/>
</dbReference>
<dbReference type="Gene3D" id="2.40.30.170">
    <property type="match status" value="1"/>
</dbReference>
<protein>
    <submittedName>
        <fullName evidence="4">HlyD family efflux transporter periplasmic adaptor subunit</fullName>
    </submittedName>
</protein>
<organism evidence="4 5">
    <name type="scientific">Shewanella jiangmenensis</name>
    <dbReference type="NCBI Taxonomy" id="2837387"/>
    <lineage>
        <taxon>Bacteria</taxon>
        <taxon>Pseudomonadati</taxon>
        <taxon>Pseudomonadota</taxon>
        <taxon>Gammaproteobacteria</taxon>
        <taxon>Alteromonadales</taxon>
        <taxon>Shewanellaceae</taxon>
        <taxon>Shewanella</taxon>
    </lineage>
</organism>
<keyword evidence="3" id="KW-0732">Signal</keyword>
<dbReference type="Proteomes" id="UP001195903">
    <property type="component" value="Unassembled WGS sequence"/>
</dbReference>
<evidence type="ECO:0000256" key="2">
    <source>
        <dbReference type="ARBA" id="ARBA00023054"/>
    </source>
</evidence>
<dbReference type="EMBL" id="JAHEPS010000001">
    <property type="protein sequence ID" value="MBT1442924.1"/>
    <property type="molecule type" value="Genomic_DNA"/>
</dbReference>
<sequence length="394" mass="43249">MPRRAAMFVALALGSSLMLSLGGCSKGSSASVSEGQLMQQVEVTGVLTSADTVSLMPPAMRRVWQYQVKSLAPEGKEVKAGTVVAKLDTSDLSQKLQVKSAELEATVQDIETSRLRNAKVLEELKLDLAEARMEEEKAKRKFELSDDTVAAIEKEKYRRDATIATEKVTLIGQKLKLEQESIKGRMAMLDGDRQKFQAEVSALKQGIAAMSLKAPRDGMVVYGSDPQGNKIKEGQSVFAGDAVFSMPDLNRMQVAMTIPEVEANRVKSGLRVKIRLDANPERVFHGTLTETGAVFRVKNDDIPLVVFDALASFDEIDPELMRPGMTAKISIDVVRPTEALLLPLDAVHYDEGRPFVWQDGLFGERRTWVRLGDSGRDKVVVEDGLALGDEVLLK</sequence>
<dbReference type="PANTHER" id="PTHR32347:SF23">
    <property type="entry name" value="BLL5650 PROTEIN"/>
    <property type="match status" value="1"/>
</dbReference>
<evidence type="ECO:0000256" key="1">
    <source>
        <dbReference type="ARBA" id="ARBA00004196"/>
    </source>
</evidence>
<name>A0ABS5V015_9GAMM</name>
<evidence type="ECO:0000313" key="5">
    <source>
        <dbReference type="Proteomes" id="UP001195903"/>
    </source>
</evidence>
<accession>A0ABS5V015</accession>
<comment type="subcellular location">
    <subcellularLocation>
        <location evidence="1">Cell envelope</location>
    </subcellularLocation>
</comment>
<proteinExistence type="predicted"/>
<dbReference type="PANTHER" id="PTHR32347">
    <property type="entry name" value="EFFLUX SYSTEM COMPONENT YKNX-RELATED"/>
    <property type="match status" value="1"/>
</dbReference>
<dbReference type="Gene3D" id="2.40.420.20">
    <property type="match status" value="1"/>
</dbReference>
<feature type="signal peptide" evidence="3">
    <location>
        <begin position="1"/>
        <end position="30"/>
    </location>
</feature>
<dbReference type="InterPro" id="IPR050465">
    <property type="entry name" value="UPF0194_transport"/>
</dbReference>
<keyword evidence="2" id="KW-0175">Coiled coil</keyword>
<evidence type="ECO:0000313" key="4">
    <source>
        <dbReference type="EMBL" id="MBT1442924.1"/>
    </source>
</evidence>
<feature type="chain" id="PRO_5045639346" evidence="3">
    <location>
        <begin position="31"/>
        <end position="394"/>
    </location>
</feature>
<gene>
    <name evidence="4" type="ORF">KJI95_00075</name>
</gene>
<comment type="caution">
    <text evidence="4">The sequence shown here is derived from an EMBL/GenBank/DDBJ whole genome shotgun (WGS) entry which is preliminary data.</text>
</comment>
<keyword evidence="5" id="KW-1185">Reference proteome</keyword>
<evidence type="ECO:0000256" key="3">
    <source>
        <dbReference type="SAM" id="SignalP"/>
    </source>
</evidence>
<reference evidence="4 5" key="1">
    <citation type="submission" date="2021-05" db="EMBL/GenBank/DDBJ databases">
        <title>Shewanella sp. JM162201.</title>
        <authorList>
            <person name="Xu S."/>
            <person name="Li A."/>
        </authorList>
    </citation>
    <scope>NUCLEOTIDE SEQUENCE [LARGE SCALE GENOMIC DNA]</scope>
    <source>
        <strain evidence="4 5">JM162201</strain>
    </source>
</reference>